<comment type="caution">
    <text evidence="6">The sequence shown here is derived from an EMBL/GenBank/DDBJ whole genome shotgun (WGS) entry which is preliminary data.</text>
</comment>
<evidence type="ECO:0000259" key="5">
    <source>
        <dbReference type="PROSITE" id="PS50865"/>
    </source>
</evidence>
<dbReference type="Proteomes" id="UP001215598">
    <property type="component" value="Unassembled WGS sequence"/>
</dbReference>
<sequence>MCGNLACGKLDDNHDFKRCSDCRSRYYCSPECQVSDWRCGGHRQTCDTLYSRRCDTMYINAEDRAFMRVLLNHDYAEKQHEIALDELEWMHDHPSETPYMFFDYDEGKLELYFESPEDAPEEFAQELSDSITSRSGRRLHLMSVYAGDEVDPEVWILPLAAERTGLARGLRLLADSIPPDTDWKEIKPAYASKVQDLLNGGVPESRAR</sequence>
<protein>
    <recommendedName>
        <fullName evidence="5">MYND-type domain-containing protein</fullName>
    </recommendedName>
</protein>
<evidence type="ECO:0000256" key="3">
    <source>
        <dbReference type="ARBA" id="ARBA00022833"/>
    </source>
</evidence>
<evidence type="ECO:0000256" key="4">
    <source>
        <dbReference type="PROSITE-ProRule" id="PRU00134"/>
    </source>
</evidence>
<keyword evidence="1" id="KW-0479">Metal-binding</keyword>
<dbReference type="Gene3D" id="6.10.140.2220">
    <property type="match status" value="1"/>
</dbReference>
<organism evidence="6 7">
    <name type="scientific">Mycena metata</name>
    <dbReference type="NCBI Taxonomy" id="1033252"/>
    <lineage>
        <taxon>Eukaryota</taxon>
        <taxon>Fungi</taxon>
        <taxon>Dikarya</taxon>
        <taxon>Basidiomycota</taxon>
        <taxon>Agaricomycotina</taxon>
        <taxon>Agaricomycetes</taxon>
        <taxon>Agaricomycetidae</taxon>
        <taxon>Agaricales</taxon>
        <taxon>Marasmiineae</taxon>
        <taxon>Mycenaceae</taxon>
        <taxon>Mycena</taxon>
    </lineage>
</organism>
<evidence type="ECO:0000313" key="6">
    <source>
        <dbReference type="EMBL" id="KAJ7736142.1"/>
    </source>
</evidence>
<feature type="domain" description="MYND-type" evidence="5">
    <location>
        <begin position="4"/>
        <end position="46"/>
    </location>
</feature>
<dbReference type="GO" id="GO:0008270">
    <property type="term" value="F:zinc ion binding"/>
    <property type="evidence" value="ECO:0007669"/>
    <property type="project" value="UniProtKB-KW"/>
</dbReference>
<dbReference type="SUPFAM" id="SSF144232">
    <property type="entry name" value="HIT/MYND zinc finger-like"/>
    <property type="match status" value="1"/>
</dbReference>
<keyword evidence="7" id="KW-1185">Reference proteome</keyword>
<keyword evidence="2 4" id="KW-0863">Zinc-finger</keyword>
<keyword evidence="3" id="KW-0862">Zinc</keyword>
<dbReference type="Pfam" id="PF01753">
    <property type="entry name" value="zf-MYND"/>
    <property type="match status" value="1"/>
</dbReference>
<dbReference type="PROSITE" id="PS50865">
    <property type="entry name" value="ZF_MYND_2"/>
    <property type="match status" value="1"/>
</dbReference>
<reference evidence="6" key="1">
    <citation type="submission" date="2023-03" db="EMBL/GenBank/DDBJ databases">
        <title>Massive genome expansion in bonnet fungi (Mycena s.s.) driven by repeated elements and novel gene families across ecological guilds.</title>
        <authorList>
            <consortium name="Lawrence Berkeley National Laboratory"/>
            <person name="Harder C.B."/>
            <person name="Miyauchi S."/>
            <person name="Viragh M."/>
            <person name="Kuo A."/>
            <person name="Thoen E."/>
            <person name="Andreopoulos B."/>
            <person name="Lu D."/>
            <person name="Skrede I."/>
            <person name="Drula E."/>
            <person name="Henrissat B."/>
            <person name="Morin E."/>
            <person name="Kohler A."/>
            <person name="Barry K."/>
            <person name="LaButti K."/>
            <person name="Morin E."/>
            <person name="Salamov A."/>
            <person name="Lipzen A."/>
            <person name="Mereny Z."/>
            <person name="Hegedus B."/>
            <person name="Baldrian P."/>
            <person name="Stursova M."/>
            <person name="Weitz H."/>
            <person name="Taylor A."/>
            <person name="Grigoriev I.V."/>
            <person name="Nagy L.G."/>
            <person name="Martin F."/>
            <person name="Kauserud H."/>
        </authorList>
    </citation>
    <scope>NUCLEOTIDE SEQUENCE</scope>
    <source>
        <strain evidence="6">CBHHK182m</strain>
    </source>
</reference>
<evidence type="ECO:0000256" key="1">
    <source>
        <dbReference type="ARBA" id="ARBA00022723"/>
    </source>
</evidence>
<name>A0AAD7I6X8_9AGAR</name>
<accession>A0AAD7I6X8</accession>
<dbReference type="AlphaFoldDB" id="A0AAD7I6X8"/>
<dbReference type="InterPro" id="IPR002893">
    <property type="entry name" value="Znf_MYND"/>
</dbReference>
<evidence type="ECO:0000256" key="2">
    <source>
        <dbReference type="ARBA" id="ARBA00022771"/>
    </source>
</evidence>
<evidence type="ECO:0000313" key="7">
    <source>
        <dbReference type="Proteomes" id="UP001215598"/>
    </source>
</evidence>
<gene>
    <name evidence="6" type="ORF">B0H16DRAFT_1574578</name>
</gene>
<proteinExistence type="predicted"/>
<dbReference type="Gene3D" id="1.10.220.160">
    <property type="match status" value="1"/>
</dbReference>
<dbReference type="EMBL" id="JARKIB010000123">
    <property type="protein sequence ID" value="KAJ7736142.1"/>
    <property type="molecule type" value="Genomic_DNA"/>
</dbReference>